<evidence type="ECO:0000256" key="2">
    <source>
        <dbReference type="ARBA" id="ARBA00012438"/>
    </source>
</evidence>
<dbReference type="InterPro" id="IPR011712">
    <property type="entry name" value="Sig_transdc_His_kin_sub3_dim/P"/>
</dbReference>
<keyword evidence="5" id="KW-0547">Nucleotide-binding</keyword>
<gene>
    <name evidence="11" type="ORF">GGQ54_000045</name>
</gene>
<keyword evidence="4" id="KW-0808">Transferase</keyword>
<dbReference type="Proteomes" id="UP000527616">
    <property type="component" value="Unassembled WGS sequence"/>
</dbReference>
<feature type="transmembrane region" description="Helical" evidence="9">
    <location>
        <begin position="139"/>
        <end position="158"/>
    </location>
</feature>
<evidence type="ECO:0000256" key="8">
    <source>
        <dbReference type="ARBA" id="ARBA00023012"/>
    </source>
</evidence>
<sequence>MPAEADRPGVPRAAVGRALGCWAYALLTAARSIVAWPAVIASTVLVITIPLLLPIALAIAASERALLPLIGRYARDRHRRWRGQGERWWRLRWSEAATRDDLRYAGAWLVTSLVAWAVPALLVGGVIFARQAVIGPWQWALLAVGLVTLSGVISWPVAEGQGWLASRLLGGRDLDAEVGELRESRTRLAAAFEAERIRIERDLHDGAQQQLLALGLTIGLAREVAGPERDLLLDRAADEAALASDQLRTLVRGIRPRVLDDHGLGAALAEIAGRSGGTVALDIAPVRFDPAAESCAYFVAMEALTNATRHAGATRVMITITERDRDLVLTVVDDGHGGAVVRPGGGLQGLIDRAAVHDGSIAIDSAAGGPTTLSLLIPGALRQSDEAVG</sequence>
<dbReference type="PANTHER" id="PTHR24421">
    <property type="entry name" value="NITRATE/NITRITE SENSOR PROTEIN NARX-RELATED"/>
    <property type="match status" value="1"/>
</dbReference>
<dbReference type="InterPro" id="IPR050482">
    <property type="entry name" value="Sensor_HK_TwoCompSys"/>
</dbReference>
<keyword evidence="9" id="KW-0812">Transmembrane</keyword>
<evidence type="ECO:0000256" key="5">
    <source>
        <dbReference type="ARBA" id="ARBA00022741"/>
    </source>
</evidence>
<reference evidence="11 12" key="1">
    <citation type="submission" date="2020-07" db="EMBL/GenBank/DDBJ databases">
        <title>Sequencing the genomes of 1000 actinobacteria strains.</title>
        <authorList>
            <person name="Klenk H.-P."/>
        </authorList>
    </citation>
    <scope>NUCLEOTIDE SEQUENCE [LARGE SCALE GENOMIC DNA]</scope>
    <source>
        <strain evidence="11 12">DSM 103164</strain>
    </source>
</reference>
<dbReference type="RefSeq" id="WP_179443558.1">
    <property type="nucleotide sequence ID" value="NZ_JACBZS010000001.1"/>
</dbReference>
<protein>
    <recommendedName>
        <fullName evidence="2">histidine kinase</fullName>
        <ecNumber evidence="2">2.7.13.3</ecNumber>
    </recommendedName>
</protein>
<feature type="domain" description="Signal transduction histidine kinase subgroup 3 dimerisation and phosphoacceptor" evidence="10">
    <location>
        <begin position="195"/>
        <end position="259"/>
    </location>
</feature>
<evidence type="ECO:0000256" key="7">
    <source>
        <dbReference type="ARBA" id="ARBA00022840"/>
    </source>
</evidence>
<dbReference type="EC" id="2.7.13.3" evidence="2"/>
<dbReference type="EMBL" id="JACBZS010000001">
    <property type="protein sequence ID" value="NYI69485.1"/>
    <property type="molecule type" value="Genomic_DNA"/>
</dbReference>
<evidence type="ECO:0000256" key="3">
    <source>
        <dbReference type="ARBA" id="ARBA00022553"/>
    </source>
</evidence>
<keyword evidence="7" id="KW-0067">ATP-binding</keyword>
<dbReference type="SUPFAM" id="SSF55874">
    <property type="entry name" value="ATPase domain of HSP90 chaperone/DNA topoisomerase II/histidine kinase"/>
    <property type="match status" value="1"/>
</dbReference>
<dbReference type="CDD" id="cd16917">
    <property type="entry name" value="HATPase_UhpB-NarQ-NarX-like"/>
    <property type="match status" value="1"/>
</dbReference>
<keyword evidence="12" id="KW-1185">Reference proteome</keyword>
<dbReference type="Gene3D" id="1.20.5.1930">
    <property type="match status" value="1"/>
</dbReference>
<evidence type="ECO:0000313" key="11">
    <source>
        <dbReference type="EMBL" id="NYI69485.1"/>
    </source>
</evidence>
<evidence type="ECO:0000256" key="1">
    <source>
        <dbReference type="ARBA" id="ARBA00000085"/>
    </source>
</evidence>
<evidence type="ECO:0000313" key="12">
    <source>
        <dbReference type="Proteomes" id="UP000527616"/>
    </source>
</evidence>
<keyword evidence="9" id="KW-1133">Transmembrane helix</keyword>
<name>A0A7Z0IJE7_9ACTN</name>
<comment type="caution">
    <text evidence="11">The sequence shown here is derived from an EMBL/GenBank/DDBJ whole genome shotgun (WGS) entry which is preliminary data.</text>
</comment>
<dbReference type="Pfam" id="PF07730">
    <property type="entry name" value="HisKA_3"/>
    <property type="match status" value="1"/>
</dbReference>
<dbReference type="GO" id="GO:0000155">
    <property type="term" value="F:phosphorelay sensor kinase activity"/>
    <property type="evidence" value="ECO:0007669"/>
    <property type="project" value="InterPro"/>
</dbReference>
<feature type="transmembrane region" description="Helical" evidence="9">
    <location>
        <begin position="34"/>
        <end position="60"/>
    </location>
</feature>
<evidence type="ECO:0000259" key="10">
    <source>
        <dbReference type="Pfam" id="PF07730"/>
    </source>
</evidence>
<keyword evidence="8" id="KW-0902">Two-component regulatory system</keyword>
<organism evidence="11 12">
    <name type="scientific">Naumannella cuiyingiana</name>
    <dbReference type="NCBI Taxonomy" id="1347891"/>
    <lineage>
        <taxon>Bacteria</taxon>
        <taxon>Bacillati</taxon>
        <taxon>Actinomycetota</taxon>
        <taxon>Actinomycetes</taxon>
        <taxon>Propionibacteriales</taxon>
        <taxon>Propionibacteriaceae</taxon>
        <taxon>Naumannella</taxon>
    </lineage>
</organism>
<dbReference type="Gene3D" id="3.30.565.10">
    <property type="entry name" value="Histidine kinase-like ATPase, C-terminal domain"/>
    <property type="match status" value="1"/>
</dbReference>
<dbReference type="InterPro" id="IPR036890">
    <property type="entry name" value="HATPase_C_sf"/>
</dbReference>
<accession>A0A7Z0IJE7</accession>
<comment type="catalytic activity">
    <reaction evidence="1">
        <text>ATP + protein L-histidine = ADP + protein N-phospho-L-histidine.</text>
        <dbReference type="EC" id="2.7.13.3"/>
    </reaction>
</comment>
<keyword evidence="9" id="KW-0472">Membrane</keyword>
<dbReference type="PANTHER" id="PTHR24421:SF10">
    <property type="entry name" value="NITRATE_NITRITE SENSOR PROTEIN NARQ"/>
    <property type="match status" value="1"/>
</dbReference>
<keyword evidence="6 11" id="KW-0418">Kinase</keyword>
<keyword evidence="3" id="KW-0597">Phosphoprotein</keyword>
<proteinExistence type="predicted"/>
<dbReference type="AlphaFoldDB" id="A0A7Z0IJE7"/>
<evidence type="ECO:0000256" key="4">
    <source>
        <dbReference type="ARBA" id="ARBA00022679"/>
    </source>
</evidence>
<dbReference type="GO" id="GO:0016020">
    <property type="term" value="C:membrane"/>
    <property type="evidence" value="ECO:0007669"/>
    <property type="project" value="InterPro"/>
</dbReference>
<feature type="transmembrane region" description="Helical" evidence="9">
    <location>
        <begin position="107"/>
        <end position="127"/>
    </location>
</feature>
<evidence type="ECO:0000256" key="9">
    <source>
        <dbReference type="SAM" id="Phobius"/>
    </source>
</evidence>
<dbReference type="GO" id="GO:0005524">
    <property type="term" value="F:ATP binding"/>
    <property type="evidence" value="ECO:0007669"/>
    <property type="project" value="UniProtKB-KW"/>
</dbReference>
<evidence type="ECO:0000256" key="6">
    <source>
        <dbReference type="ARBA" id="ARBA00022777"/>
    </source>
</evidence>
<dbReference type="GO" id="GO:0046983">
    <property type="term" value="F:protein dimerization activity"/>
    <property type="evidence" value="ECO:0007669"/>
    <property type="project" value="InterPro"/>
</dbReference>